<dbReference type="PROSITE" id="PS51318">
    <property type="entry name" value="TAT"/>
    <property type="match status" value="1"/>
</dbReference>
<name>A0A5C1ARL0_9BACT</name>
<dbReference type="KEGG" id="lrs:PX52LOC_07435"/>
<evidence type="ECO:0008006" key="4">
    <source>
        <dbReference type="Google" id="ProtNLM"/>
    </source>
</evidence>
<accession>A0A5C1ARL0</accession>
<dbReference type="EMBL" id="CP042425">
    <property type="protein sequence ID" value="QEL20342.1"/>
    <property type="molecule type" value="Genomic_DNA"/>
</dbReference>
<gene>
    <name evidence="2" type="ORF">PX52LOC_07435</name>
</gene>
<dbReference type="RefSeq" id="WP_246173570.1">
    <property type="nucleotide sequence ID" value="NZ_CP042425.1"/>
</dbReference>
<dbReference type="Proteomes" id="UP000324974">
    <property type="component" value="Chromosome"/>
</dbReference>
<sequence>MKAISRRTMLRGVGTAIALPWLESVAAAAAPVAAAAGSVASPKRAAFIYVPNGVHNPDWFPKEVGKLGELPEILKALTPFKDSVNVISNMTLDKARANGDGPGDHARAMSAFLTGRQARKTHGADIRTGTSADQHIATVIGDSTRFPSIELGIERGAQAGNCDSGYSCAYSSNLSWRSESTPNAKETDPRQVFDRLFSGNDPKELAASRAKRDLYNKSVLDFVMDDAKSLSKSLGQGDQRKLDEYLSAVREVEARIEKVKKLNADRKPVAKPDMAAPTAVPSEFKDHVRLMCDLMVLAFQTDLTRVATMPFANDGSNRPYKTIGVPEGHHDLSHHGRNAEKQAKLKKINTFHIEQLAYMVEKMSKVKEANGTSLLDNTMMVYGSGIGDGDRHNHDELPILLIGKGGGTIAGGRHIKAPKETPLMNLYMAMFERMGAPTKRFGDSTGVLSI</sequence>
<dbReference type="InterPro" id="IPR011447">
    <property type="entry name" value="DUF1552"/>
</dbReference>
<keyword evidence="1" id="KW-0732">Signal</keyword>
<keyword evidence="3" id="KW-1185">Reference proteome</keyword>
<evidence type="ECO:0000313" key="2">
    <source>
        <dbReference type="EMBL" id="QEL20342.1"/>
    </source>
</evidence>
<dbReference type="AlphaFoldDB" id="A0A5C1ARL0"/>
<proteinExistence type="predicted"/>
<dbReference type="Pfam" id="PF07586">
    <property type="entry name" value="HXXSHH"/>
    <property type="match status" value="1"/>
</dbReference>
<dbReference type="InterPro" id="IPR006311">
    <property type="entry name" value="TAT_signal"/>
</dbReference>
<evidence type="ECO:0000313" key="3">
    <source>
        <dbReference type="Proteomes" id="UP000324974"/>
    </source>
</evidence>
<feature type="signal peptide" evidence="1">
    <location>
        <begin position="1"/>
        <end position="29"/>
    </location>
</feature>
<evidence type="ECO:0000256" key="1">
    <source>
        <dbReference type="SAM" id="SignalP"/>
    </source>
</evidence>
<organism evidence="2 3">
    <name type="scientific">Limnoglobus roseus</name>
    <dbReference type="NCBI Taxonomy" id="2598579"/>
    <lineage>
        <taxon>Bacteria</taxon>
        <taxon>Pseudomonadati</taxon>
        <taxon>Planctomycetota</taxon>
        <taxon>Planctomycetia</taxon>
        <taxon>Gemmatales</taxon>
        <taxon>Gemmataceae</taxon>
        <taxon>Limnoglobus</taxon>
    </lineage>
</organism>
<feature type="chain" id="PRO_5023133224" description="DUF1552 domain-containing protein" evidence="1">
    <location>
        <begin position="30"/>
        <end position="450"/>
    </location>
</feature>
<reference evidence="3" key="1">
    <citation type="submission" date="2019-08" db="EMBL/GenBank/DDBJ databases">
        <title>Limnoglobus roseus gen. nov., sp. nov., a novel freshwater planctomycete with a giant genome from the family Gemmataceae.</title>
        <authorList>
            <person name="Kulichevskaya I.S."/>
            <person name="Naumoff D.G."/>
            <person name="Miroshnikov K."/>
            <person name="Ivanova A."/>
            <person name="Philippov D.A."/>
            <person name="Hakobyan A."/>
            <person name="Rijpstra I.C."/>
            <person name="Sinninghe Damste J.S."/>
            <person name="Liesack W."/>
            <person name="Dedysh S.N."/>
        </authorList>
    </citation>
    <scope>NUCLEOTIDE SEQUENCE [LARGE SCALE GENOMIC DNA]</scope>
    <source>
        <strain evidence="3">PX52</strain>
    </source>
</reference>
<protein>
    <recommendedName>
        <fullName evidence="4">DUF1552 domain-containing protein</fullName>
    </recommendedName>
</protein>